<dbReference type="Pfam" id="PF08676">
    <property type="entry name" value="MutL_C"/>
    <property type="match status" value="1"/>
</dbReference>
<dbReference type="CDD" id="cd00782">
    <property type="entry name" value="MutL_Trans"/>
    <property type="match status" value="1"/>
</dbReference>
<dbReference type="Pfam" id="PF01119">
    <property type="entry name" value="DNA_mis_repair"/>
    <property type="match status" value="1"/>
</dbReference>
<comment type="caution">
    <text evidence="8">The sequence shown here is derived from an EMBL/GenBank/DDBJ whole genome shotgun (WGS) entry which is preliminary data.</text>
</comment>
<evidence type="ECO:0000256" key="3">
    <source>
        <dbReference type="ARBA" id="ARBA00023204"/>
    </source>
</evidence>
<dbReference type="GO" id="GO:0005524">
    <property type="term" value="F:ATP binding"/>
    <property type="evidence" value="ECO:0007669"/>
    <property type="project" value="InterPro"/>
</dbReference>
<dbReference type="SUPFAM" id="SSF118116">
    <property type="entry name" value="DNA mismatch repair protein MutL"/>
    <property type="match status" value="1"/>
</dbReference>
<dbReference type="InterPro" id="IPR002099">
    <property type="entry name" value="MutL/Mlh/PMS"/>
</dbReference>
<evidence type="ECO:0000259" key="7">
    <source>
        <dbReference type="SMART" id="SM01340"/>
    </source>
</evidence>
<dbReference type="HAMAP" id="MF_00149">
    <property type="entry name" value="DNA_mis_repair"/>
    <property type="match status" value="1"/>
</dbReference>
<evidence type="ECO:0000313" key="8">
    <source>
        <dbReference type="EMBL" id="MBC8537573.1"/>
    </source>
</evidence>
<dbReference type="AlphaFoldDB" id="A0A926HVQ9"/>
<dbReference type="Gene3D" id="3.30.1540.20">
    <property type="entry name" value="MutL, C-terminal domain, dimerisation subdomain"/>
    <property type="match status" value="1"/>
</dbReference>
<dbReference type="InterPro" id="IPR014790">
    <property type="entry name" value="MutL_C"/>
</dbReference>
<organism evidence="8 9">
    <name type="scientific">Guopingia tenuis</name>
    <dbReference type="NCBI Taxonomy" id="2763656"/>
    <lineage>
        <taxon>Bacteria</taxon>
        <taxon>Bacillati</taxon>
        <taxon>Bacillota</taxon>
        <taxon>Clostridia</taxon>
        <taxon>Christensenellales</taxon>
        <taxon>Christensenellaceae</taxon>
        <taxon>Guopingia</taxon>
    </lineage>
</organism>
<dbReference type="SMART" id="SM00853">
    <property type="entry name" value="MutL_C"/>
    <property type="match status" value="1"/>
</dbReference>
<dbReference type="Gene3D" id="3.30.230.10">
    <property type="match status" value="1"/>
</dbReference>
<dbReference type="GO" id="GO:0006298">
    <property type="term" value="P:mismatch repair"/>
    <property type="evidence" value="ECO:0007669"/>
    <property type="project" value="UniProtKB-UniRule"/>
</dbReference>
<evidence type="ECO:0000256" key="4">
    <source>
        <dbReference type="HAMAP-Rule" id="MF_00149"/>
    </source>
</evidence>
<gene>
    <name evidence="4 8" type="primary">mutL</name>
    <name evidence="8" type="ORF">H8693_01335</name>
</gene>
<dbReference type="InterPro" id="IPR038973">
    <property type="entry name" value="MutL/Mlh/Pms-like"/>
</dbReference>
<dbReference type="InterPro" id="IPR014721">
    <property type="entry name" value="Ribsml_uS5_D2-typ_fold_subgr"/>
</dbReference>
<dbReference type="PANTHER" id="PTHR10073:SF12">
    <property type="entry name" value="DNA MISMATCH REPAIR PROTEIN MLH1"/>
    <property type="match status" value="1"/>
</dbReference>
<dbReference type="InterPro" id="IPR036890">
    <property type="entry name" value="HATPase_C_sf"/>
</dbReference>
<sequence>MGKIQLLNETITGRIAAGEVVERPASIVKELVENSVDAQATAISIHVEEGGIREIRVSDNGMGIEPEDMPLTIAKHATSKIYTLADLEAIHSMGFRGEALSSIAAVSMLTIRSRAQSHDAGMELYSRGGKVEYIREAGLPEGTSILVDNLFFNTPARLKFLKKPGAEAAAITDIVSRLILAYPEVSFRYSCNGKTLLHSPGNGDLMGAVLCVYGMEYKERLLPVDFTVNNIRVSGYIGSPNWTYKTQKAGSFYINGRYVKSAALQNAVARSYGERLMKGNYPFYVLHIDMDRSEVDVNVHPNKLTVHFSDENAVEYAVNNAVLDGLGIFRRTPVLQIPEKKEYPAEAAEEKREPAKLGQSELQKSIEEIMNLAGNLPRPECAPKEVKDSAVSAPAPEAMQNALWEKDYAVGFLGGREKEDENAEEHQRPLETVLPPETEETPEDGQGEAPAAPLITQIVHYKILGSAFLSYIIVESGDTLYFIDQHAAHERLLYEKLLAQETERHISQRLLVGEIFHATHEERELIEENIDLIRSIGLEIRPSGEDIFTYEIQAVPQILGDVSPRMVMEDVLHSLMERPGEQDIPIRLGKIAKGACKRAIKAGQNLPEAEIERLLREIREQGIIPNCPHGRPIAVVLSKADLEKGFKRRV</sequence>
<dbReference type="InterPro" id="IPR014762">
    <property type="entry name" value="DNA_mismatch_repair_CS"/>
</dbReference>
<proteinExistence type="inferred from homology"/>
<dbReference type="GO" id="GO:0032300">
    <property type="term" value="C:mismatch repair complex"/>
    <property type="evidence" value="ECO:0007669"/>
    <property type="project" value="InterPro"/>
</dbReference>
<dbReference type="InterPro" id="IPR013507">
    <property type="entry name" value="DNA_mismatch_S5_2-like"/>
</dbReference>
<dbReference type="InterPro" id="IPR020667">
    <property type="entry name" value="DNA_mismatch_repair_MutL"/>
</dbReference>
<name>A0A926HVQ9_9FIRM</name>
<dbReference type="SUPFAM" id="SSF55874">
    <property type="entry name" value="ATPase domain of HSP90 chaperone/DNA topoisomerase II/histidine kinase"/>
    <property type="match status" value="1"/>
</dbReference>
<dbReference type="GO" id="GO:0004519">
    <property type="term" value="F:endonuclease activity"/>
    <property type="evidence" value="ECO:0007669"/>
    <property type="project" value="UniProtKB-KW"/>
</dbReference>
<dbReference type="SMART" id="SM01340">
    <property type="entry name" value="DNA_mis_repair"/>
    <property type="match status" value="1"/>
</dbReference>
<protein>
    <recommendedName>
        <fullName evidence="4">DNA mismatch repair protein MutL</fullName>
    </recommendedName>
</protein>
<evidence type="ECO:0000256" key="2">
    <source>
        <dbReference type="ARBA" id="ARBA00022763"/>
    </source>
</evidence>
<dbReference type="GO" id="GO:0140664">
    <property type="term" value="F:ATP-dependent DNA damage sensor activity"/>
    <property type="evidence" value="ECO:0007669"/>
    <property type="project" value="InterPro"/>
</dbReference>
<keyword evidence="8" id="KW-0540">Nuclease</keyword>
<dbReference type="GO" id="GO:0016887">
    <property type="term" value="F:ATP hydrolysis activity"/>
    <property type="evidence" value="ECO:0007669"/>
    <property type="project" value="InterPro"/>
</dbReference>
<evidence type="ECO:0000313" key="9">
    <source>
        <dbReference type="Proteomes" id="UP000617951"/>
    </source>
</evidence>
<dbReference type="Pfam" id="PF13589">
    <property type="entry name" value="HATPase_c_3"/>
    <property type="match status" value="1"/>
</dbReference>
<dbReference type="EMBL" id="JACRSS010000001">
    <property type="protein sequence ID" value="MBC8537573.1"/>
    <property type="molecule type" value="Genomic_DNA"/>
</dbReference>
<evidence type="ECO:0000256" key="5">
    <source>
        <dbReference type="SAM" id="MobiDB-lite"/>
    </source>
</evidence>
<keyword evidence="2 4" id="KW-0227">DNA damage</keyword>
<dbReference type="InterPro" id="IPR042120">
    <property type="entry name" value="MutL_C_dimsub"/>
</dbReference>
<dbReference type="Gene3D" id="3.30.565.10">
    <property type="entry name" value="Histidine kinase-like ATPase, C-terminal domain"/>
    <property type="match status" value="1"/>
</dbReference>
<feature type="domain" description="MutL C-terminal dimerisation" evidence="6">
    <location>
        <begin position="463"/>
        <end position="606"/>
    </location>
</feature>
<dbReference type="InterPro" id="IPR042121">
    <property type="entry name" value="MutL_C_regsub"/>
</dbReference>
<feature type="region of interest" description="Disordered" evidence="5">
    <location>
        <begin position="418"/>
        <end position="448"/>
    </location>
</feature>
<evidence type="ECO:0000259" key="6">
    <source>
        <dbReference type="SMART" id="SM00853"/>
    </source>
</evidence>
<keyword evidence="8" id="KW-0378">Hydrolase</keyword>
<dbReference type="GO" id="GO:0030983">
    <property type="term" value="F:mismatched DNA binding"/>
    <property type="evidence" value="ECO:0007669"/>
    <property type="project" value="InterPro"/>
</dbReference>
<dbReference type="CDD" id="cd16926">
    <property type="entry name" value="HATPase_MutL-MLH-PMS-like"/>
    <property type="match status" value="1"/>
</dbReference>
<dbReference type="RefSeq" id="WP_249279475.1">
    <property type="nucleotide sequence ID" value="NZ_JACRSS010000001.1"/>
</dbReference>
<dbReference type="InterPro" id="IPR037198">
    <property type="entry name" value="MutL_C_sf"/>
</dbReference>
<keyword evidence="9" id="KW-1185">Reference proteome</keyword>
<dbReference type="PANTHER" id="PTHR10073">
    <property type="entry name" value="DNA MISMATCH REPAIR PROTEIN MLH, PMS, MUTL"/>
    <property type="match status" value="1"/>
</dbReference>
<comment type="similarity">
    <text evidence="1 4">Belongs to the DNA mismatch repair MutL/HexB family.</text>
</comment>
<keyword evidence="8" id="KW-0255">Endonuclease</keyword>
<dbReference type="NCBIfam" id="TIGR00585">
    <property type="entry name" value="mutl"/>
    <property type="match status" value="1"/>
</dbReference>
<dbReference type="Proteomes" id="UP000617951">
    <property type="component" value="Unassembled WGS sequence"/>
</dbReference>
<feature type="domain" description="DNA mismatch repair protein S5" evidence="7">
    <location>
        <begin position="209"/>
        <end position="327"/>
    </location>
</feature>
<feature type="compositionally biased region" description="Acidic residues" evidence="5">
    <location>
        <begin position="437"/>
        <end position="446"/>
    </location>
</feature>
<keyword evidence="3 4" id="KW-0234">DNA repair</keyword>
<dbReference type="FunFam" id="3.30.565.10:FF:000003">
    <property type="entry name" value="DNA mismatch repair endonuclease MutL"/>
    <property type="match status" value="1"/>
</dbReference>
<dbReference type="InterPro" id="IPR020568">
    <property type="entry name" value="Ribosomal_Su5_D2-typ_SF"/>
</dbReference>
<dbReference type="PROSITE" id="PS00058">
    <property type="entry name" value="DNA_MISMATCH_REPAIR_1"/>
    <property type="match status" value="1"/>
</dbReference>
<comment type="function">
    <text evidence="4">This protein is involved in the repair of mismatches in DNA. It is required for dam-dependent methyl-directed DNA mismatch repair. May act as a 'molecular matchmaker', a protein that promotes the formation of a stable complex between two or more DNA-binding proteins in an ATP-dependent manner without itself being part of a final effector complex.</text>
</comment>
<dbReference type="SUPFAM" id="SSF54211">
    <property type="entry name" value="Ribosomal protein S5 domain 2-like"/>
    <property type="match status" value="1"/>
</dbReference>
<reference evidence="8" key="1">
    <citation type="submission" date="2020-08" db="EMBL/GenBank/DDBJ databases">
        <title>Genome public.</title>
        <authorList>
            <person name="Liu C."/>
            <person name="Sun Q."/>
        </authorList>
    </citation>
    <scope>NUCLEOTIDE SEQUENCE</scope>
    <source>
        <strain evidence="8">NSJ-63</strain>
    </source>
</reference>
<dbReference type="Gene3D" id="3.30.1370.100">
    <property type="entry name" value="MutL, C-terminal domain, regulatory subdomain"/>
    <property type="match status" value="1"/>
</dbReference>
<evidence type="ECO:0000256" key="1">
    <source>
        <dbReference type="ARBA" id="ARBA00006082"/>
    </source>
</evidence>
<accession>A0A926HVQ9</accession>
<feature type="compositionally biased region" description="Basic and acidic residues" evidence="5">
    <location>
        <begin position="418"/>
        <end position="429"/>
    </location>
</feature>